<evidence type="ECO:0000313" key="3">
    <source>
        <dbReference type="EMBL" id="WDM44619.1"/>
    </source>
</evidence>
<reference evidence="3 4" key="1">
    <citation type="submission" date="2021-06" db="EMBL/GenBank/DDBJ databases">
        <title>Genome-based taxonomic framework of Microbacterium strains isolated from marine environment, the description of four new species and reclassification of four preexisting species.</title>
        <authorList>
            <person name="Lee S.D."/>
            <person name="Kim S.-M."/>
            <person name="Byeon Y.-S."/>
            <person name="Yang H.L."/>
            <person name="Kim I.S."/>
        </authorList>
    </citation>
    <scope>NUCLEOTIDE SEQUENCE [LARGE SCALE GENOMIC DNA]</scope>
    <source>
        <strain evidence="3 4">KACC 14465</strain>
    </source>
</reference>
<dbReference type="Proteomes" id="UP001215097">
    <property type="component" value="Chromosome"/>
</dbReference>
<dbReference type="InterPro" id="IPR001932">
    <property type="entry name" value="PPM-type_phosphatase-like_dom"/>
</dbReference>
<sequence>MGAGSPLHERDDPRPRGTAHRLPRRTARPGEARRRHRDRRPHRHDRGLRVRPALIVSTGSATHPGLRRALNEDAHLASAPVFVVADGMGGHEAGERASAAVIAEFSGSVGRASLELDDVRLALSRARASVEELSTSGNGRAGTTLSGVVIASVDGMGYWLAVNIGDSRTYRLADGELEQISVDHSVVQELIEAGEITVEDAATDRRRNIITRAIGASSTGDADYWLFPAELGDRIMVCSDGLTSEVSDARIREVLQGTPDPQKAADMLVDDAVTAGGRDNITVVVVDAVSVASRPGTLLETDSDIDMDTRPREAAAGGVR</sequence>
<name>A0ABY7XR95_MICLT</name>
<dbReference type="PANTHER" id="PTHR47992">
    <property type="entry name" value="PROTEIN PHOSPHATASE"/>
    <property type="match status" value="1"/>
</dbReference>
<dbReference type="SMART" id="SM00331">
    <property type="entry name" value="PP2C_SIG"/>
    <property type="match status" value="1"/>
</dbReference>
<dbReference type="EMBL" id="CP078075">
    <property type="protein sequence ID" value="WDM44619.1"/>
    <property type="molecule type" value="Genomic_DNA"/>
</dbReference>
<organism evidence="3 4">
    <name type="scientific">Microbacterium luteolum</name>
    <name type="common">Aureobacterium luteolum</name>
    <dbReference type="NCBI Taxonomy" id="69367"/>
    <lineage>
        <taxon>Bacteria</taxon>
        <taxon>Bacillati</taxon>
        <taxon>Actinomycetota</taxon>
        <taxon>Actinomycetes</taxon>
        <taxon>Micrococcales</taxon>
        <taxon>Microbacteriaceae</taxon>
        <taxon>Microbacterium</taxon>
    </lineage>
</organism>
<evidence type="ECO:0000313" key="4">
    <source>
        <dbReference type="Proteomes" id="UP001215097"/>
    </source>
</evidence>
<dbReference type="SMART" id="SM00332">
    <property type="entry name" value="PP2Cc"/>
    <property type="match status" value="1"/>
</dbReference>
<dbReference type="Gene3D" id="3.60.40.10">
    <property type="entry name" value="PPM-type phosphatase domain"/>
    <property type="match status" value="1"/>
</dbReference>
<dbReference type="CDD" id="cd00143">
    <property type="entry name" value="PP2Cc"/>
    <property type="match status" value="1"/>
</dbReference>
<proteinExistence type="predicted"/>
<gene>
    <name evidence="3" type="ORF">KV395_15815</name>
</gene>
<evidence type="ECO:0000259" key="2">
    <source>
        <dbReference type="PROSITE" id="PS51746"/>
    </source>
</evidence>
<feature type="domain" description="PPM-type phosphatase" evidence="2">
    <location>
        <begin position="57"/>
        <end position="288"/>
    </location>
</feature>
<dbReference type="PROSITE" id="PS51746">
    <property type="entry name" value="PPM_2"/>
    <property type="match status" value="1"/>
</dbReference>
<dbReference type="InterPro" id="IPR036457">
    <property type="entry name" value="PPM-type-like_dom_sf"/>
</dbReference>
<dbReference type="InterPro" id="IPR015655">
    <property type="entry name" value="PP2C"/>
</dbReference>
<evidence type="ECO:0000256" key="1">
    <source>
        <dbReference type="SAM" id="MobiDB-lite"/>
    </source>
</evidence>
<feature type="region of interest" description="Disordered" evidence="1">
    <location>
        <begin position="1"/>
        <end position="47"/>
    </location>
</feature>
<protein>
    <submittedName>
        <fullName evidence="3">Protein phosphatase 2C domain-containing protein</fullName>
    </submittedName>
</protein>
<keyword evidence="4" id="KW-1185">Reference proteome</keyword>
<dbReference type="Pfam" id="PF13672">
    <property type="entry name" value="PP2C_2"/>
    <property type="match status" value="1"/>
</dbReference>
<feature type="compositionally biased region" description="Basic residues" evidence="1">
    <location>
        <begin position="17"/>
        <end position="46"/>
    </location>
</feature>
<dbReference type="SUPFAM" id="SSF81606">
    <property type="entry name" value="PP2C-like"/>
    <property type="match status" value="1"/>
</dbReference>
<accession>A0ABY7XR95</accession>